<keyword evidence="1" id="KW-0805">Transcription regulation</keyword>
<organism evidence="5 6">
    <name type="scientific">Candidatus Phaeomarinibacter ectocarpi</name>
    <dbReference type="NCBI Taxonomy" id="1458461"/>
    <lineage>
        <taxon>Bacteria</taxon>
        <taxon>Pseudomonadati</taxon>
        <taxon>Pseudomonadota</taxon>
        <taxon>Alphaproteobacteria</taxon>
        <taxon>Hyphomicrobiales</taxon>
        <taxon>Parvibaculaceae</taxon>
        <taxon>Candidatus Phaeomarinibacter</taxon>
    </lineage>
</organism>
<feature type="domain" description="HTH luxR-type" evidence="4">
    <location>
        <begin position="835"/>
        <end position="900"/>
    </location>
</feature>
<evidence type="ECO:0000313" key="6">
    <source>
        <dbReference type="Proteomes" id="UP000032160"/>
    </source>
</evidence>
<evidence type="ECO:0000259" key="4">
    <source>
        <dbReference type="PROSITE" id="PS50043"/>
    </source>
</evidence>
<sequence>MSLFLNSARFQPPLPRGYVVPRPDLTKAIEGRQRHLLTLTLAPAGYGKTNLLAHRCRELAAQDETVAWVSLEENDQTAQVFLSSLATGIAAAKAGADSLSPESLNQLASTSQDMMVSGLLHDIRQLEGEITLFLDDFHRAETAETNEILEQLLHGAPPNFCLVVASRTVPNLNIASLKVRDQVIEVRTGDLRFSIDEARDFLKAGYGLTLDEEQLNTIHRYTDGWAIGLQVAAIVTSKSGSADQFIENFKAGNTDVMEFLAHDVIGDLSQSARDFLRDTADLDLLVPELCDQVTESTGSKAKLEELVRLNLFLQPVDEEAGWYRYHHLFSDFLKQHFKTDPQTAKHRHERAHRWFLAHDLHEHAVRHGIQAEMWEETADALENIWRAFLSFYRVGQLGAWINMLPADTLAGRAELRIALGWTLLLRRQVGKANEVLATIEVPDIRSSAPLLLPKDPFELEAFLLECAILYVADDAEAIAYLSDIDLSGLEHLSPFHQGILLDVVIYAQIFSGSLDRASRLAEFASELQTQSQNYLGAIYAAVLKGVGENISGDLDAARATFMSISLLAAMHFKSDFPMPHAFIAEIEYERNELPQAEASLEQAEGVETGSSVIDALIAYYLTKARHARARDGAIAALGVLAQAEIVGHQEGHRRLLVHALAERVNCLASMGRLAQAADVVEDLDRITANDTPISHRIWPRSRSHFVRAKALLLTLEGDIEQARSLLTPFLVEAEASGRTGALIRFLLLDVRALHQAGKDDRATRQLAKAISRAAPGRYLRLFLDQLWGCETLMRDTLRRIAQGRAGNLPPIDDGYLGELAALFSVKLEFAHAQEAIEPVEDLTRRERTLLAALAAGKTNKQIAAENGITPNTVAWHLKNLFAKLNVKNRTAAAKAAQFFDLSP</sequence>
<dbReference type="InterPro" id="IPR027417">
    <property type="entry name" value="P-loop_NTPase"/>
</dbReference>
<dbReference type="GO" id="GO:0003677">
    <property type="term" value="F:DNA binding"/>
    <property type="evidence" value="ECO:0007669"/>
    <property type="project" value="UniProtKB-KW"/>
</dbReference>
<evidence type="ECO:0000256" key="2">
    <source>
        <dbReference type="ARBA" id="ARBA00023125"/>
    </source>
</evidence>
<name>X5MD91_9HYPH</name>
<dbReference type="PROSITE" id="PS50043">
    <property type="entry name" value="HTH_LUXR_2"/>
    <property type="match status" value="1"/>
</dbReference>
<keyword evidence="6" id="KW-1185">Reference proteome</keyword>
<dbReference type="Gene3D" id="3.40.50.300">
    <property type="entry name" value="P-loop containing nucleotide triphosphate hydrolases"/>
    <property type="match status" value="1"/>
</dbReference>
<dbReference type="SUPFAM" id="SSF46894">
    <property type="entry name" value="C-terminal effector domain of the bipartite response regulators"/>
    <property type="match status" value="1"/>
</dbReference>
<keyword evidence="2" id="KW-0238">DNA-binding</keyword>
<dbReference type="PANTHER" id="PTHR44688">
    <property type="entry name" value="DNA-BINDING TRANSCRIPTIONAL ACTIVATOR DEVR_DOSR"/>
    <property type="match status" value="1"/>
</dbReference>
<dbReference type="GO" id="GO:0006355">
    <property type="term" value="P:regulation of DNA-templated transcription"/>
    <property type="evidence" value="ECO:0007669"/>
    <property type="project" value="InterPro"/>
</dbReference>
<dbReference type="STRING" id="1458461.BN1012_Phect1783"/>
<dbReference type="Gene3D" id="1.10.10.10">
    <property type="entry name" value="Winged helix-like DNA-binding domain superfamily/Winged helix DNA-binding domain"/>
    <property type="match status" value="1"/>
</dbReference>
<keyword evidence="3" id="KW-0804">Transcription</keyword>
<dbReference type="PRINTS" id="PR00038">
    <property type="entry name" value="HTHLUXR"/>
</dbReference>
<dbReference type="KEGG" id="pect:BN1012_Phect1783"/>
<dbReference type="CDD" id="cd06170">
    <property type="entry name" value="LuxR_C_like"/>
    <property type="match status" value="1"/>
</dbReference>
<dbReference type="InterPro" id="IPR059106">
    <property type="entry name" value="WHD_MalT"/>
</dbReference>
<dbReference type="InterPro" id="IPR041617">
    <property type="entry name" value="TPR_MalT"/>
</dbReference>
<dbReference type="Pfam" id="PF00196">
    <property type="entry name" value="GerE"/>
    <property type="match status" value="1"/>
</dbReference>
<dbReference type="AlphaFoldDB" id="X5MD91"/>
<accession>X5MD91</accession>
<dbReference type="InterPro" id="IPR000792">
    <property type="entry name" value="Tscrpt_reg_LuxR_C"/>
</dbReference>
<protein>
    <submittedName>
        <fullName evidence="5">Regulatory protein, LuxR</fullName>
    </submittedName>
</protein>
<reference evidence="5 6" key="1">
    <citation type="journal article" date="2014" name="Front. Genet.">
        <title>Genome and metabolic network of "Candidatus Phaeomarinobacter ectocarpi" Ec32, a new candidate genus of Alphaproteobacteria frequently associated with brown algae.</title>
        <authorList>
            <person name="Dittami S.M."/>
            <person name="Barbeyron T."/>
            <person name="Boyen C."/>
            <person name="Cambefort J."/>
            <person name="Collet G."/>
            <person name="Delage L."/>
            <person name="Gobet A."/>
            <person name="Groisillier A."/>
            <person name="Leblanc C."/>
            <person name="Michel G."/>
            <person name="Scornet D."/>
            <person name="Siegel A."/>
            <person name="Tapia J.E."/>
            <person name="Tonon T."/>
        </authorList>
    </citation>
    <scope>NUCLEOTIDE SEQUENCE [LARGE SCALE GENOMIC DNA]</scope>
    <source>
        <strain evidence="5 6">Ec32</strain>
    </source>
</reference>
<dbReference type="Gene3D" id="1.25.40.10">
    <property type="entry name" value="Tetratricopeptide repeat domain"/>
    <property type="match status" value="1"/>
</dbReference>
<dbReference type="Pfam" id="PF17874">
    <property type="entry name" value="TPR_MalT"/>
    <property type="match status" value="1"/>
</dbReference>
<dbReference type="PANTHER" id="PTHR44688:SF16">
    <property type="entry name" value="DNA-BINDING TRANSCRIPTIONAL ACTIVATOR DEVR_DOSR"/>
    <property type="match status" value="1"/>
</dbReference>
<dbReference type="SUPFAM" id="SSF52540">
    <property type="entry name" value="P-loop containing nucleoside triphosphate hydrolases"/>
    <property type="match status" value="1"/>
</dbReference>
<evidence type="ECO:0000313" key="5">
    <source>
        <dbReference type="EMBL" id="CDO59997.1"/>
    </source>
</evidence>
<dbReference type="InterPro" id="IPR011990">
    <property type="entry name" value="TPR-like_helical_dom_sf"/>
</dbReference>
<dbReference type="InterPro" id="IPR016032">
    <property type="entry name" value="Sig_transdc_resp-reg_C-effctor"/>
</dbReference>
<dbReference type="SMART" id="SM00421">
    <property type="entry name" value="HTH_LUXR"/>
    <property type="match status" value="1"/>
</dbReference>
<dbReference type="EMBL" id="HG966617">
    <property type="protein sequence ID" value="CDO59997.1"/>
    <property type="molecule type" value="Genomic_DNA"/>
</dbReference>
<gene>
    <name evidence="5" type="ORF">BN1012_Phect1783</name>
</gene>
<proteinExistence type="predicted"/>
<dbReference type="Proteomes" id="UP000032160">
    <property type="component" value="Chromosome I"/>
</dbReference>
<dbReference type="InterPro" id="IPR036388">
    <property type="entry name" value="WH-like_DNA-bd_sf"/>
</dbReference>
<dbReference type="Pfam" id="PF25873">
    <property type="entry name" value="WHD_MalT"/>
    <property type="match status" value="1"/>
</dbReference>
<evidence type="ECO:0000256" key="3">
    <source>
        <dbReference type="ARBA" id="ARBA00023163"/>
    </source>
</evidence>
<dbReference type="HOGENOM" id="CLU_006325_2_0_5"/>
<evidence type="ECO:0000256" key="1">
    <source>
        <dbReference type="ARBA" id="ARBA00023015"/>
    </source>
</evidence>